<sequence>MKLDQRVTLKQLRALLAVADTGSFTMAARHLHITQPAVSMQLRDLEAAVGDVLVDGRREVRLTSAGEILVRRAREVINALELAGHELLTARGVAAGTIDMVVITTAEYFVPRLLAEFGRRYPDIRIRLSVANRADVYAMLDERRATLAIMGTPPGRLPLRVIPFAPHRLSFVASPDHPLAGKHAIPPAALVEERLLLRERGSGTRDHLERYLKSHDVRPLRADELGSNSTLKQAAMAGLGIAFLSHHVFEMEAAAGRLVRLDVQGTPVEREWNVVVRNDQPLSPAVDILVHFLLTDGKRLMNVPVPQPDIQPDR</sequence>
<gene>
    <name evidence="6" type="ORF">G3580_06250</name>
</gene>
<feature type="domain" description="HTH lysR-type" evidence="5">
    <location>
        <begin position="7"/>
        <end position="63"/>
    </location>
</feature>
<dbReference type="PANTHER" id="PTHR30126">
    <property type="entry name" value="HTH-TYPE TRANSCRIPTIONAL REGULATOR"/>
    <property type="match status" value="1"/>
</dbReference>
<evidence type="ECO:0000259" key="5">
    <source>
        <dbReference type="PROSITE" id="PS50931"/>
    </source>
</evidence>
<evidence type="ECO:0000256" key="3">
    <source>
        <dbReference type="ARBA" id="ARBA00023125"/>
    </source>
</evidence>
<organism evidence="6 7">
    <name type="scientific">Nitrogeniibacter mangrovi</name>
    <dbReference type="NCBI Taxonomy" id="2016596"/>
    <lineage>
        <taxon>Bacteria</taxon>
        <taxon>Pseudomonadati</taxon>
        <taxon>Pseudomonadota</taxon>
        <taxon>Betaproteobacteria</taxon>
        <taxon>Rhodocyclales</taxon>
        <taxon>Zoogloeaceae</taxon>
        <taxon>Nitrogeniibacter</taxon>
    </lineage>
</organism>
<dbReference type="Gene3D" id="3.40.190.10">
    <property type="entry name" value="Periplasmic binding protein-like II"/>
    <property type="match status" value="2"/>
</dbReference>
<protein>
    <submittedName>
        <fullName evidence="6">LysR family transcriptional regulator</fullName>
    </submittedName>
</protein>
<evidence type="ECO:0000256" key="2">
    <source>
        <dbReference type="ARBA" id="ARBA00023015"/>
    </source>
</evidence>
<dbReference type="PROSITE" id="PS50931">
    <property type="entry name" value="HTH_LYSR"/>
    <property type="match status" value="1"/>
</dbReference>
<evidence type="ECO:0000313" key="6">
    <source>
        <dbReference type="EMBL" id="QID17283.1"/>
    </source>
</evidence>
<evidence type="ECO:0000256" key="4">
    <source>
        <dbReference type="ARBA" id="ARBA00023163"/>
    </source>
</evidence>
<name>A0A6C1B1P9_9RHOO</name>
<dbReference type="Pfam" id="PF00126">
    <property type="entry name" value="HTH_1"/>
    <property type="match status" value="1"/>
</dbReference>
<keyword evidence="2" id="KW-0805">Transcription regulation</keyword>
<dbReference type="GO" id="GO:0000976">
    <property type="term" value="F:transcription cis-regulatory region binding"/>
    <property type="evidence" value="ECO:0007669"/>
    <property type="project" value="TreeGrafter"/>
</dbReference>
<dbReference type="InterPro" id="IPR036390">
    <property type="entry name" value="WH_DNA-bd_sf"/>
</dbReference>
<dbReference type="Gene3D" id="1.10.10.10">
    <property type="entry name" value="Winged helix-like DNA-binding domain superfamily/Winged helix DNA-binding domain"/>
    <property type="match status" value="1"/>
</dbReference>
<dbReference type="GO" id="GO:0003700">
    <property type="term" value="F:DNA-binding transcription factor activity"/>
    <property type="evidence" value="ECO:0007669"/>
    <property type="project" value="InterPro"/>
</dbReference>
<evidence type="ECO:0000256" key="1">
    <source>
        <dbReference type="ARBA" id="ARBA00009437"/>
    </source>
</evidence>
<dbReference type="SUPFAM" id="SSF46785">
    <property type="entry name" value="Winged helix' DNA-binding domain"/>
    <property type="match status" value="1"/>
</dbReference>
<evidence type="ECO:0000313" key="7">
    <source>
        <dbReference type="Proteomes" id="UP000501991"/>
    </source>
</evidence>
<dbReference type="SUPFAM" id="SSF53850">
    <property type="entry name" value="Periplasmic binding protein-like II"/>
    <property type="match status" value="1"/>
</dbReference>
<dbReference type="PRINTS" id="PR00039">
    <property type="entry name" value="HTHLYSR"/>
</dbReference>
<keyword evidence="7" id="KW-1185">Reference proteome</keyword>
<accession>A0A6C1B1P9</accession>
<dbReference type="EMBL" id="CP048836">
    <property type="protein sequence ID" value="QID17283.1"/>
    <property type="molecule type" value="Genomic_DNA"/>
</dbReference>
<keyword evidence="4" id="KW-0804">Transcription</keyword>
<dbReference type="Pfam" id="PF03466">
    <property type="entry name" value="LysR_substrate"/>
    <property type="match status" value="1"/>
</dbReference>
<reference evidence="6 7" key="1">
    <citation type="submission" date="2020-02" db="EMBL/GenBank/DDBJ databases">
        <title>Nitrogenibacter mangrovi gen. nov., sp. nov. isolated from mangrove sediment, a denitrifying betaproteobacterium.</title>
        <authorList>
            <person name="Liao H."/>
            <person name="Tian Y."/>
        </authorList>
    </citation>
    <scope>NUCLEOTIDE SEQUENCE [LARGE SCALE GENOMIC DNA]</scope>
    <source>
        <strain evidence="6 7">M9-3-2</strain>
    </source>
</reference>
<proteinExistence type="inferred from homology"/>
<dbReference type="InterPro" id="IPR000847">
    <property type="entry name" value="LysR_HTH_N"/>
</dbReference>
<dbReference type="InterPro" id="IPR005119">
    <property type="entry name" value="LysR_subst-bd"/>
</dbReference>
<dbReference type="AlphaFoldDB" id="A0A6C1B1P9"/>
<dbReference type="Proteomes" id="UP000501991">
    <property type="component" value="Chromosome"/>
</dbReference>
<comment type="similarity">
    <text evidence="1">Belongs to the LysR transcriptional regulatory family.</text>
</comment>
<dbReference type="InterPro" id="IPR036388">
    <property type="entry name" value="WH-like_DNA-bd_sf"/>
</dbReference>
<keyword evidence="3" id="KW-0238">DNA-binding</keyword>
<dbReference type="KEGG" id="azq:G3580_06250"/>
<dbReference type="RefSeq" id="WP_173764447.1">
    <property type="nucleotide sequence ID" value="NZ_CP048836.1"/>
</dbReference>
<dbReference type="PANTHER" id="PTHR30126:SF5">
    <property type="entry name" value="HTH-TYPE TRANSCRIPTIONAL ACTIVATOR CMPR"/>
    <property type="match status" value="1"/>
</dbReference>